<dbReference type="PANTHER" id="PTHR42815:SF2">
    <property type="entry name" value="FAD-BINDING, PUTATIVE (AFU_ORTHOLOGUE AFUA_6G07600)-RELATED"/>
    <property type="match status" value="1"/>
</dbReference>
<evidence type="ECO:0000313" key="2">
    <source>
        <dbReference type="EMBL" id="QQP90776.1"/>
    </source>
</evidence>
<feature type="domain" description="Pyridoxamine 5'-phosphate oxidase N-terminal" evidence="1">
    <location>
        <begin position="43"/>
        <end position="160"/>
    </location>
</feature>
<dbReference type="Proteomes" id="UP000595197">
    <property type="component" value="Chromosome"/>
</dbReference>
<proteinExistence type="predicted"/>
<dbReference type="SUPFAM" id="SSF50475">
    <property type="entry name" value="FMN-binding split barrel"/>
    <property type="match status" value="1"/>
</dbReference>
<reference evidence="2" key="1">
    <citation type="submission" date="2021-02" db="EMBL/GenBank/DDBJ databases">
        <title>Skermanella TT6 skin isolate.</title>
        <authorList>
            <person name="Lee K."/>
            <person name="Ganzorig M."/>
        </authorList>
    </citation>
    <scope>NUCLEOTIDE SEQUENCE</scope>
    <source>
        <strain evidence="2">TT6</strain>
    </source>
</reference>
<dbReference type="Gene3D" id="2.30.110.10">
    <property type="entry name" value="Electron Transport, Fmn-binding Protein, Chain A"/>
    <property type="match status" value="1"/>
</dbReference>
<dbReference type="RefSeq" id="WP_201078091.1">
    <property type="nucleotide sequence ID" value="NZ_CP067420.1"/>
</dbReference>
<keyword evidence="3" id="KW-1185">Reference proteome</keyword>
<evidence type="ECO:0000313" key="3">
    <source>
        <dbReference type="Proteomes" id="UP000595197"/>
    </source>
</evidence>
<dbReference type="PANTHER" id="PTHR42815">
    <property type="entry name" value="FAD-BINDING, PUTATIVE (AFU_ORTHOLOGUE AFUA_6G07600)-RELATED"/>
    <property type="match status" value="1"/>
</dbReference>
<sequence length="201" mass="21872">MDHAPTDWFDDAHGIRSVEELAARYPTPHEMVIGKQIDRLDGHSRTLIAASPFLVMATVGPSGTDCSPRGGRPGFVRVHDDHTLLLADWPGNNRLDSLRNIVQNPAVGLVFLLPGMGEVFRVNGRARLSAHPGLLDLFAEDGKKPRSAIVVTVAEAFIHCPRAIAVADLWNPEKHVDRSALPSARTVFDAHVAMSARKARA</sequence>
<dbReference type="InterPro" id="IPR024029">
    <property type="entry name" value="Pyridox_Oxase_FMN-dep"/>
</dbReference>
<dbReference type="InterPro" id="IPR011576">
    <property type="entry name" value="Pyridox_Oxase_N"/>
</dbReference>
<dbReference type="Pfam" id="PF01243">
    <property type="entry name" value="PNPOx_N"/>
    <property type="match status" value="1"/>
</dbReference>
<protein>
    <submittedName>
        <fullName evidence="2">Pyridoxamine 5'-phosphate oxidase family protein</fullName>
    </submittedName>
</protein>
<organism evidence="2 3">
    <name type="scientific">Skermanella cutis</name>
    <dbReference type="NCBI Taxonomy" id="2775420"/>
    <lineage>
        <taxon>Bacteria</taxon>
        <taxon>Pseudomonadati</taxon>
        <taxon>Pseudomonadota</taxon>
        <taxon>Alphaproteobacteria</taxon>
        <taxon>Rhodospirillales</taxon>
        <taxon>Azospirillaceae</taxon>
        <taxon>Skermanella</taxon>
    </lineage>
</organism>
<accession>A0ABX7B8S1</accession>
<name>A0ABX7B8S1_9PROT</name>
<dbReference type="InterPro" id="IPR012349">
    <property type="entry name" value="Split_barrel_FMN-bd"/>
</dbReference>
<dbReference type="EMBL" id="CP067420">
    <property type="protein sequence ID" value="QQP90776.1"/>
    <property type="molecule type" value="Genomic_DNA"/>
</dbReference>
<evidence type="ECO:0000259" key="1">
    <source>
        <dbReference type="Pfam" id="PF01243"/>
    </source>
</evidence>
<dbReference type="NCBIfam" id="TIGR04025">
    <property type="entry name" value="PPOX_FMN_DR2398"/>
    <property type="match status" value="1"/>
</dbReference>
<gene>
    <name evidence="2" type="ORF">IGS68_06000</name>
</gene>